<sequence>MATTFGKVTKIYDLRTLGYDRLIKEQTTVTANWEKASRAKRELNKVAAETARAQGVESEAYKKTIQQLAELKVKEAELRVERQKLINEQKAQQAQRQSEITQREKGKQAIENEKLAQQQLRTERERAAAQLKQEQLTRQQEINQRNKEKQSVDAAAGSYNSLNRQYRELYNLVKSAGPGSNINFRGQTLNYDQAISKLKQLAAAEQDFRRQFQRDGLLVGEYTSGIVQAFKRMGLGDLVGAQVTQAQQRLQQLNTTFNGLKQQLEQVRATGKGSLEQIERLLLENRREAIALQEQIRGVRSSLLGFGDIGNQITKGIAQGFKDMRTQLAQFVVGYLGFQAILSGTQKLIHQNYELSDSIAQIKIYTKGTTEDVRDLVDELKKLDTRTSLRGLTDIAAIVAKKGVARDEIVGVTQALDQLFVVLGKEVGDPHEAVQSMVKLVNVYSHDQHVTAKNISDIGAAIAKLTSSGVATGRFLIDFSERMAGIRGITGLTIDKVLGLGAALQELGQRSEVSATALSQLIVKLFTNAEKYAAIVGKSTAEFNKMLRDSPIDTFVLVAERLKGNAGEMEKFFEGVTDLHVRGGRIIGVLGDIAGNAEYARKRLKAATEALGDQAALAYAFGEKNKTFAATLDQIGKKFELLGANRSVQILLAAIAGLIITLLSNIPTLLLLTGLWTTGWALMNRELFLARANLLLVNAQLLAGRLALGAITIVTNFYTVALTLLTGTYRGLTIAATAFSRVLLATPIGWILAGVGLLAGAMAAFAGTVSGTTGKIVDHAMKMKLMGEIQEKVQQQTGATINKIALLRSVMADSNISMSSRKKALEDLIALNPEYLKGLTLENAVTAEGKNLLDGYIASLREKAELQAGEAIANKAIEERTRLEKTLFDLELKRKQGKTGKYELSDEEQKFLSRGRQLPFGAAIGAVFGKSSVDNAIDNVKDAISAATAQVDQANVFLKSKYDQIGKTTKKEDGTKSGPPKRTPSYLEGLIDDLNKQLKVTEIGTEAAKQLKEERDKLQKEYDDATKKDTDKTYSGAKLSGEQRDVLKEADAARDQLLADEQLRFAKGEIDEATHLQNILKINQDAIDKKISLLKGANAEEKKVISDLKLDRITQERETNEKLFKLEEDRLKNHLENVKKNAEQDAKAVADNPVATETEKAQAKLDADKTILSAQEAYNAAMDTLEKRFSVNSKKNAEERATAVKQINADVNKDLLVASKATIADLKKQGEAAVAAYKATIEKQKAVVASSNKTGAQKKLLTDTLSKAENVGILAREVESMNQQLPIYKKLLDEKKITEQEYNDFLTQLYEKQQALSQAATDAQKKDMLSLSDTIKGVISKLFGTTDEMTSVIFNALAGAFDLAKSAMNNFFDAEQNRIQQSKEAALERLDLEKKRVLSIAQSKAEEERIEKQYDLKKKQIEKDAANRLKALKKKEARLLLVSELAAIAAAAASNPLNGVTFGAAGVAQYAVQAALALGRYAIRVGEINNTQFRYGGSADVPTRGGRFGGNSHEQGGTPFIYKGRTFEAEANELAVIRTRNAAPGNYTISGNHTQIASALNELGGGIRFAPGAKVSRFEYGGGLGESLQPPVFVPTIYNTAVSSSGGQGDALLVLMEQTKAIQAINGRIDRIEVVQVTGTVTAAQQKQVKQISVGTL</sequence>
<feature type="region of interest" description="Disordered" evidence="2">
    <location>
        <begin position="89"/>
        <end position="111"/>
    </location>
</feature>
<accession>A0A7K1UAH8</accession>
<feature type="compositionally biased region" description="Polar residues" evidence="2">
    <location>
        <begin position="89"/>
        <end position="100"/>
    </location>
</feature>
<dbReference type="PANTHER" id="PTHR34491">
    <property type="entry name" value="A-TYPE INCLUSION PROTEIN, PUTATIVE-RELATED"/>
    <property type="match status" value="1"/>
</dbReference>
<evidence type="ECO:0000259" key="4">
    <source>
        <dbReference type="Pfam" id="PF10145"/>
    </source>
</evidence>
<comment type="caution">
    <text evidence="5">The sequence shown here is derived from an EMBL/GenBank/DDBJ whole genome shotgun (WGS) entry which is preliminary data.</text>
</comment>
<gene>
    <name evidence="5" type="ORF">GO493_24135</name>
</gene>
<dbReference type="Proteomes" id="UP000461730">
    <property type="component" value="Unassembled WGS sequence"/>
</dbReference>
<reference evidence="5 6" key="1">
    <citation type="submission" date="2019-12" db="EMBL/GenBank/DDBJ databases">
        <title>Chitinophaga sp. strain ysch24 (GDMCC 1.1355), whole genome shotgun sequence.</title>
        <authorList>
            <person name="Zhang X."/>
        </authorList>
    </citation>
    <scope>NUCLEOTIDE SEQUENCE [LARGE SCALE GENOMIC DNA]</scope>
    <source>
        <strain evidence="6">ysch24</strain>
    </source>
</reference>
<evidence type="ECO:0000313" key="5">
    <source>
        <dbReference type="EMBL" id="MVT11377.1"/>
    </source>
</evidence>
<evidence type="ECO:0000256" key="3">
    <source>
        <dbReference type="SAM" id="Phobius"/>
    </source>
</evidence>
<evidence type="ECO:0000313" key="6">
    <source>
        <dbReference type="Proteomes" id="UP000461730"/>
    </source>
</evidence>
<keyword evidence="6" id="KW-1185">Reference proteome</keyword>
<protein>
    <recommendedName>
        <fullName evidence="4">Phage tail tape measure protein domain-containing protein</fullName>
    </recommendedName>
</protein>
<dbReference type="InterPro" id="IPR010090">
    <property type="entry name" value="Phage_tape_meas"/>
</dbReference>
<dbReference type="EMBL" id="WRXN01000013">
    <property type="protein sequence ID" value="MVT11377.1"/>
    <property type="molecule type" value="Genomic_DNA"/>
</dbReference>
<dbReference type="Pfam" id="PF10145">
    <property type="entry name" value="PhageMin_Tail"/>
    <property type="match status" value="1"/>
</dbReference>
<feature type="domain" description="Phage tail tape measure protein" evidence="4">
    <location>
        <begin position="382"/>
        <end position="567"/>
    </location>
</feature>
<feature type="coiled-coil region" evidence="1">
    <location>
        <begin position="243"/>
        <end position="295"/>
    </location>
</feature>
<feature type="region of interest" description="Disordered" evidence="2">
    <location>
        <begin position="128"/>
        <end position="155"/>
    </location>
</feature>
<feature type="transmembrane region" description="Helical" evidence="3">
    <location>
        <begin position="650"/>
        <end position="676"/>
    </location>
</feature>
<feature type="compositionally biased region" description="Basic and acidic residues" evidence="2">
    <location>
        <begin position="101"/>
        <end position="111"/>
    </location>
</feature>
<feature type="transmembrane region" description="Helical" evidence="3">
    <location>
        <begin position="713"/>
        <end position="732"/>
    </location>
</feature>
<keyword evidence="1" id="KW-0175">Coiled coil</keyword>
<name>A0A7K1UAH8_9BACT</name>
<feature type="coiled-coil region" evidence="1">
    <location>
        <begin position="1001"/>
        <end position="1028"/>
    </location>
</feature>
<keyword evidence="3" id="KW-0812">Transmembrane</keyword>
<feature type="compositionally biased region" description="Polar residues" evidence="2">
    <location>
        <begin position="132"/>
        <end position="143"/>
    </location>
</feature>
<keyword evidence="3" id="KW-1133">Transmembrane helix</keyword>
<feature type="transmembrane region" description="Helical" evidence="3">
    <location>
        <begin position="688"/>
        <end position="707"/>
    </location>
</feature>
<organism evidence="5 6">
    <name type="scientific">Chitinophaga tropicalis</name>
    <dbReference type="NCBI Taxonomy" id="2683588"/>
    <lineage>
        <taxon>Bacteria</taxon>
        <taxon>Pseudomonadati</taxon>
        <taxon>Bacteroidota</taxon>
        <taxon>Chitinophagia</taxon>
        <taxon>Chitinophagales</taxon>
        <taxon>Chitinophagaceae</taxon>
        <taxon>Chitinophaga</taxon>
    </lineage>
</organism>
<proteinExistence type="predicted"/>
<keyword evidence="3" id="KW-0472">Membrane</keyword>
<feature type="transmembrane region" description="Helical" evidence="3">
    <location>
        <begin position="744"/>
        <end position="766"/>
    </location>
</feature>
<dbReference type="PANTHER" id="PTHR34491:SF156">
    <property type="entry name" value="KINESIN MOTOR DOMAIN-CONTAINING PROTEIN"/>
    <property type="match status" value="1"/>
</dbReference>
<evidence type="ECO:0000256" key="1">
    <source>
        <dbReference type="SAM" id="Coils"/>
    </source>
</evidence>
<dbReference type="RefSeq" id="WP_157308804.1">
    <property type="nucleotide sequence ID" value="NZ_WRXN01000013.1"/>
</dbReference>
<evidence type="ECO:0000256" key="2">
    <source>
        <dbReference type="SAM" id="MobiDB-lite"/>
    </source>
</evidence>